<evidence type="ECO:0000256" key="1">
    <source>
        <dbReference type="RuleBase" id="RU362006"/>
    </source>
</evidence>
<accession>A0A915Q7Y4</accession>
<dbReference type="Proteomes" id="UP000887581">
    <property type="component" value="Unplaced"/>
</dbReference>
<protein>
    <recommendedName>
        <fullName evidence="1">Receptor expression-enhancing protein</fullName>
    </recommendedName>
</protein>
<dbReference type="WBParaSite" id="sdigi.contig906.g9979.t1">
    <property type="protein sequence ID" value="sdigi.contig906.g9979.t1"/>
    <property type="gene ID" value="sdigi.contig906.g9979"/>
</dbReference>
<dbReference type="PANTHER" id="PTHR12300:SF34">
    <property type="entry name" value="RECEPTOR EXPRESSION-ENHANCING PROTEIN"/>
    <property type="match status" value="1"/>
</dbReference>
<keyword evidence="1" id="KW-0812">Transmembrane</keyword>
<keyword evidence="1" id="KW-0472">Membrane</keyword>
<comment type="caution">
    <text evidence="1">Lacks conserved residue(s) required for the propagation of feature annotation.</text>
</comment>
<feature type="transmembrane region" description="Helical" evidence="1">
    <location>
        <begin position="81"/>
        <end position="110"/>
    </location>
</feature>
<organism evidence="2 3">
    <name type="scientific">Setaria digitata</name>
    <dbReference type="NCBI Taxonomy" id="48799"/>
    <lineage>
        <taxon>Eukaryota</taxon>
        <taxon>Metazoa</taxon>
        <taxon>Ecdysozoa</taxon>
        <taxon>Nematoda</taxon>
        <taxon>Chromadorea</taxon>
        <taxon>Rhabditida</taxon>
        <taxon>Spirurina</taxon>
        <taxon>Spiruromorpha</taxon>
        <taxon>Filarioidea</taxon>
        <taxon>Setariidae</taxon>
        <taxon>Setaria</taxon>
    </lineage>
</organism>
<dbReference type="PANTHER" id="PTHR12300">
    <property type="entry name" value="HVA22-LIKE PROTEINS"/>
    <property type="match status" value="1"/>
</dbReference>
<keyword evidence="2" id="KW-1185">Reference proteome</keyword>
<evidence type="ECO:0000313" key="2">
    <source>
        <dbReference type="Proteomes" id="UP000887581"/>
    </source>
</evidence>
<dbReference type="AlphaFoldDB" id="A0A915Q7Y4"/>
<sequence>MSAVSVEADQTLSLSNVSLNEQELSGSERIVYGLTHKPQLFTFLCNKRSANFNNLLSAVELRPRHEQAIRTPNKEDDTQWLMYWTVFATFSIIDSMASLITSFFPTYWIFKVKSNCRSITVRSK</sequence>
<dbReference type="GO" id="GO:0016020">
    <property type="term" value="C:membrane"/>
    <property type="evidence" value="ECO:0007669"/>
    <property type="project" value="UniProtKB-SubCell"/>
</dbReference>
<proteinExistence type="inferred from homology"/>
<dbReference type="InterPro" id="IPR004345">
    <property type="entry name" value="TB2_DP1_HVA22"/>
</dbReference>
<name>A0A915Q7Y4_9BILA</name>
<comment type="subcellular location">
    <subcellularLocation>
        <location evidence="1">Membrane</location>
        <topology evidence="1">Multi-pass membrane protein</topology>
    </subcellularLocation>
</comment>
<dbReference type="Pfam" id="PF03134">
    <property type="entry name" value="TB2_DP1_HVA22"/>
    <property type="match status" value="1"/>
</dbReference>
<reference evidence="3" key="1">
    <citation type="submission" date="2022-11" db="UniProtKB">
        <authorList>
            <consortium name="WormBaseParasite"/>
        </authorList>
    </citation>
    <scope>IDENTIFICATION</scope>
</reference>
<comment type="similarity">
    <text evidence="1">Belongs to the DP1 family.</text>
</comment>
<evidence type="ECO:0000313" key="3">
    <source>
        <dbReference type="WBParaSite" id="sdigi.contig906.g9979.t1"/>
    </source>
</evidence>
<keyword evidence="1" id="KW-1133">Transmembrane helix</keyword>